<dbReference type="Proteomes" id="UP000298180">
    <property type="component" value="Unassembled WGS sequence"/>
</dbReference>
<keyword evidence="1" id="KW-0732">Signal</keyword>
<evidence type="ECO:0000256" key="1">
    <source>
        <dbReference type="SAM" id="SignalP"/>
    </source>
</evidence>
<comment type="caution">
    <text evidence="2">The sequence shown here is derived from an EMBL/GenBank/DDBJ whole genome shotgun (WGS) entry which is preliminary data.</text>
</comment>
<feature type="chain" id="PRO_5021203764" description="Spore coat protein U domain-containing protein" evidence="1">
    <location>
        <begin position="26"/>
        <end position="178"/>
    </location>
</feature>
<dbReference type="RefSeq" id="WP_135262619.1">
    <property type="nucleotide sequence ID" value="NZ_SMLM01000001.1"/>
</dbReference>
<evidence type="ECO:0008006" key="4">
    <source>
        <dbReference type="Google" id="ProtNLM"/>
    </source>
</evidence>
<dbReference type="AlphaFoldDB" id="A0A4Z0C4Q6"/>
<proteinExistence type="predicted"/>
<feature type="signal peptide" evidence="1">
    <location>
        <begin position="1"/>
        <end position="25"/>
    </location>
</feature>
<sequence length="178" mass="17347">MSARWVVPVLLAIAAPSGFSGSASAGFGIGIRLLAPGNGARSGPPGGGSGEHAVSVITCSSAAGASSVQVHCNLPTFVDISEVEASANGAPPDPCGGLSAAPGVTCTTYGGRSIAQQAGEGVSLMSAESAIRLGPDAGSAGVAGGPVYEIQRRDSLSTLVAVQAVNPDSRTVELLVTF</sequence>
<gene>
    <name evidence="2" type="ORF">EZ313_07830</name>
</gene>
<keyword evidence="3" id="KW-1185">Reference proteome</keyword>
<name>A0A4Z0C4Q6_9BURK</name>
<protein>
    <recommendedName>
        <fullName evidence="4">Spore coat protein U domain-containing protein</fullName>
    </recommendedName>
</protein>
<evidence type="ECO:0000313" key="2">
    <source>
        <dbReference type="EMBL" id="TFZ06533.1"/>
    </source>
</evidence>
<accession>A0A4Z0C4Q6</accession>
<reference evidence="2 3" key="1">
    <citation type="submission" date="2019-03" db="EMBL/GenBank/DDBJ databases">
        <title>Ramlibacter henchirensis DSM 14656, whole genome shotgun sequence.</title>
        <authorList>
            <person name="Zhang X."/>
            <person name="Feng G."/>
            <person name="Zhu H."/>
        </authorList>
    </citation>
    <scope>NUCLEOTIDE SEQUENCE [LARGE SCALE GENOMIC DNA]</scope>
    <source>
        <strain evidence="2 3">DSM 14656</strain>
    </source>
</reference>
<evidence type="ECO:0000313" key="3">
    <source>
        <dbReference type="Proteomes" id="UP000298180"/>
    </source>
</evidence>
<dbReference type="EMBL" id="SMLM01000001">
    <property type="protein sequence ID" value="TFZ06533.1"/>
    <property type="molecule type" value="Genomic_DNA"/>
</dbReference>
<organism evidence="2 3">
    <name type="scientific">Ramlibacter henchirensis</name>
    <dbReference type="NCBI Taxonomy" id="204072"/>
    <lineage>
        <taxon>Bacteria</taxon>
        <taxon>Pseudomonadati</taxon>
        <taxon>Pseudomonadota</taxon>
        <taxon>Betaproteobacteria</taxon>
        <taxon>Burkholderiales</taxon>
        <taxon>Comamonadaceae</taxon>
        <taxon>Ramlibacter</taxon>
    </lineage>
</organism>